<dbReference type="RefSeq" id="WP_092838583.1">
    <property type="nucleotide sequence ID" value="NZ_CP028290.1"/>
</dbReference>
<dbReference type="OrthoDB" id="9154606at2"/>
<dbReference type="AlphaFoldDB" id="A0A1H0W657"/>
<sequence length="70" mass="7774">MATASTSTARLGELREALPRIDRLLRSNQAGQIGEDVIDELVQCSWMEWNAGALRLTATGQNICRQMQAR</sequence>
<keyword evidence="2" id="KW-1185">Reference proteome</keyword>
<name>A0A1H0W657_9BURK</name>
<evidence type="ECO:0000313" key="1">
    <source>
        <dbReference type="EMBL" id="SDP86207.1"/>
    </source>
</evidence>
<gene>
    <name evidence="1" type="ORF">SAMN04489708_13319</name>
</gene>
<proteinExistence type="predicted"/>
<dbReference type="Proteomes" id="UP000199317">
    <property type="component" value="Unassembled WGS sequence"/>
</dbReference>
<accession>A0A1H0W657</accession>
<organism evidence="1 2">
    <name type="scientific">Paracidovorax cattleyae</name>
    <dbReference type="NCBI Taxonomy" id="80868"/>
    <lineage>
        <taxon>Bacteria</taxon>
        <taxon>Pseudomonadati</taxon>
        <taxon>Pseudomonadota</taxon>
        <taxon>Betaproteobacteria</taxon>
        <taxon>Burkholderiales</taxon>
        <taxon>Comamonadaceae</taxon>
        <taxon>Paracidovorax</taxon>
    </lineage>
</organism>
<dbReference type="EMBL" id="FNJL01000033">
    <property type="protein sequence ID" value="SDP86207.1"/>
    <property type="molecule type" value="Genomic_DNA"/>
</dbReference>
<reference evidence="2" key="1">
    <citation type="submission" date="2016-10" db="EMBL/GenBank/DDBJ databases">
        <authorList>
            <person name="Varghese N."/>
            <person name="Submissions S."/>
        </authorList>
    </citation>
    <scope>NUCLEOTIDE SEQUENCE [LARGE SCALE GENOMIC DNA]</scope>
    <source>
        <strain evidence="2">DSM 17101</strain>
    </source>
</reference>
<protein>
    <submittedName>
        <fullName evidence="1">Uncharacterized protein</fullName>
    </submittedName>
</protein>
<evidence type="ECO:0000313" key="2">
    <source>
        <dbReference type="Proteomes" id="UP000199317"/>
    </source>
</evidence>